<dbReference type="EMBL" id="BJZR01000029">
    <property type="protein sequence ID" value="GEO92051.1"/>
    <property type="molecule type" value="Genomic_DNA"/>
</dbReference>
<dbReference type="Proteomes" id="UP000057181">
    <property type="component" value="Chromosome"/>
</dbReference>
<dbReference type="InterPro" id="IPR006286">
    <property type="entry name" value="C56_PfpI-like"/>
</dbReference>
<reference evidence="3 5" key="1">
    <citation type="submission" date="2015-11" db="EMBL/GenBank/DDBJ databases">
        <title>Complete Genome Sequence of Kocuria flava strain HO-9041.</title>
        <authorList>
            <person name="Zhou M."/>
            <person name="Dai J."/>
        </authorList>
    </citation>
    <scope>NUCLEOTIDE SEQUENCE [LARGE SCALE GENOMIC DNA]</scope>
    <source>
        <strain evidence="3 5">HO-9041</strain>
    </source>
</reference>
<dbReference type="InterPro" id="IPR029062">
    <property type="entry name" value="Class_I_gatase-like"/>
</dbReference>
<evidence type="ECO:0000313" key="4">
    <source>
        <dbReference type="EMBL" id="GEO92051.1"/>
    </source>
</evidence>
<organism evidence="3 5">
    <name type="scientific">Kocuria flava</name>
    <dbReference type="NCBI Taxonomy" id="446860"/>
    <lineage>
        <taxon>Bacteria</taxon>
        <taxon>Bacillati</taxon>
        <taxon>Actinomycetota</taxon>
        <taxon>Actinomycetes</taxon>
        <taxon>Micrococcales</taxon>
        <taxon>Micrococcaceae</taxon>
        <taxon>Kocuria</taxon>
    </lineage>
</organism>
<dbReference type="EMBL" id="CP013254">
    <property type="protein sequence ID" value="ALU38436.1"/>
    <property type="molecule type" value="Genomic_DNA"/>
</dbReference>
<sequence length="180" mass="19227">MSTDITGKKIAFVAVNGVEEPELTEPWKAVQEAGGTPVLLSREKGSITAMQGDWDRAGSYEVDGTLAEARAEDFDGLVLPGGTLNADNVRADQDALRLVKEFDAAGKPIAAICHAPWILIEAGLARGKRLTSYSSLATDLRNAGADWVDEEVVVDGRLVTSRNPGDLEAFNREALEQFAG</sequence>
<dbReference type="OrthoDB" id="9792284at2"/>
<dbReference type="PANTHER" id="PTHR42733:SF12">
    <property type="entry name" value="PROTEINASE"/>
    <property type="match status" value="1"/>
</dbReference>
<dbReference type="STRING" id="446860.AS188_00255"/>
<evidence type="ECO:0000256" key="1">
    <source>
        <dbReference type="ARBA" id="ARBA00008542"/>
    </source>
</evidence>
<accession>A0A0U2WP86</accession>
<dbReference type="Proteomes" id="UP000321155">
    <property type="component" value="Unassembled WGS sequence"/>
</dbReference>
<dbReference type="RefSeq" id="WP_058857150.1">
    <property type="nucleotide sequence ID" value="NZ_BJZR01000029.1"/>
</dbReference>
<keyword evidence="4" id="KW-0315">Glutamine amidotransferase</keyword>
<feature type="domain" description="DJ-1/PfpI" evidence="2">
    <location>
        <begin position="8"/>
        <end position="177"/>
    </location>
</feature>
<reference evidence="4 6" key="2">
    <citation type="submission" date="2019-07" db="EMBL/GenBank/DDBJ databases">
        <title>Whole genome shotgun sequence of Kocuria flava NBRC 107626.</title>
        <authorList>
            <person name="Hosoyama A."/>
            <person name="Uohara A."/>
            <person name="Ohji S."/>
            <person name="Ichikawa N."/>
        </authorList>
    </citation>
    <scope>NUCLEOTIDE SEQUENCE [LARGE SCALE GENOMIC DNA]</scope>
    <source>
        <strain evidence="4 6">NBRC 107626</strain>
    </source>
</reference>
<dbReference type="AlphaFoldDB" id="A0A0U2WP86"/>
<evidence type="ECO:0000313" key="3">
    <source>
        <dbReference type="EMBL" id="ALU38436.1"/>
    </source>
</evidence>
<dbReference type="PANTHER" id="PTHR42733">
    <property type="entry name" value="DJ-1 PROTEIN"/>
    <property type="match status" value="1"/>
</dbReference>
<protein>
    <submittedName>
        <fullName evidence="4">Glutamine amidotransferase</fullName>
    </submittedName>
    <submittedName>
        <fullName evidence="3">Peptidase C56</fullName>
    </submittedName>
</protein>
<dbReference type="CDD" id="cd03134">
    <property type="entry name" value="GATase1_PfpI_like"/>
    <property type="match status" value="1"/>
</dbReference>
<dbReference type="InterPro" id="IPR002818">
    <property type="entry name" value="DJ-1/PfpI"/>
</dbReference>
<evidence type="ECO:0000313" key="5">
    <source>
        <dbReference type="Proteomes" id="UP000057181"/>
    </source>
</evidence>
<keyword evidence="6" id="KW-1185">Reference proteome</keyword>
<name>A0A0U2WP86_9MICC</name>
<dbReference type="PROSITE" id="PS51276">
    <property type="entry name" value="PEPTIDASE_C56_PFPI"/>
    <property type="match status" value="1"/>
</dbReference>
<comment type="similarity">
    <text evidence="1">Belongs to the peptidase C56 family.</text>
</comment>
<evidence type="ECO:0000259" key="2">
    <source>
        <dbReference type="Pfam" id="PF01965"/>
    </source>
</evidence>
<dbReference type="KEGG" id="kfv:AS188_00255"/>
<dbReference type="SUPFAM" id="SSF52317">
    <property type="entry name" value="Class I glutamine amidotransferase-like"/>
    <property type="match status" value="1"/>
</dbReference>
<dbReference type="Pfam" id="PF01965">
    <property type="entry name" value="DJ-1_PfpI"/>
    <property type="match status" value="1"/>
</dbReference>
<evidence type="ECO:0000313" key="6">
    <source>
        <dbReference type="Proteomes" id="UP000321155"/>
    </source>
</evidence>
<dbReference type="Gene3D" id="3.40.50.880">
    <property type="match status" value="1"/>
</dbReference>
<proteinExistence type="inferred from homology"/>
<gene>
    <name evidence="3" type="ORF">AS188_00255</name>
    <name evidence="4" type="ORF">KFL01_13570</name>
</gene>
<dbReference type="NCBIfam" id="TIGR01382">
    <property type="entry name" value="PfpI"/>
    <property type="match status" value="1"/>
</dbReference>